<reference evidence="7" key="1">
    <citation type="submission" date="2022-06" db="EMBL/GenBank/DDBJ databases">
        <title>Alkalimarinus sp. nov., isolated from gut of a Alitta virens.</title>
        <authorList>
            <person name="Yang A.I."/>
            <person name="Shin N.-R."/>
        </authorList>
    </citation>
    <scope>NUCLEOTIDE SEQUENCE</scope>
    <source>
        <strain evidence="7">A2M4</strain>
    </source>
</reference>
<gene>
    <name evidence="5 7" type="primary">coaE</name>
    <name evidence="7" type="ORF">NKI27_14005</name>
</gene>
<keyword evidence="3 5" id="KW-0067">ATP-binding</keyword>
<dbReference type="PANTHER" id="PTHR10695">
    <property type="entry name" value="DEPHOSPHO-COA KINASE-RELATED"/>
    <property type="match status" value="1"/>
</dbReference>
<dbReference type="RefSeq" id="WP_265046659.1">
    <property type="nucleotide sequence ID" value="NZ_CP100390.1"/>
</dbReference>
<organism evidence="7 8">
    <name type="scientific">Alkalimarinus alittae</name>
    <dbReference type="NCBI Taxonomy" id="2961619"/>
    <lineage>
        <taxon>Bacteria</taxon>
        <taxon>Pseudomonadati</taxon>
        <taxon>Pseudomonadota</taxon>
        <taxon>Gammaproteobacteria</taxon>
        <taxon>Alteromonadales</taxon>
        <taxon>Alteromonadaceae</taxon>
        <taxon>Alkalimarinus</taxon>
    </lineage>
</organism>
<dbReference type="InterPro" id="IPR001977">
    <property type="entry name" value="Depp_CoAkinase"/>
</dbReference>
<dbReference type="EMBL" id="CP100390">
    <property type="protein sequence ID" value="UZE95170.1"/>
    <property type="molecule type" value="Genomic_DNA"/>
</dbReference>
<dbReference type="CDD" id="cd02022">
    <property type="entry name" value="DPCK"/>
    <property type="match status" value="1"/>
</dbReference>
<dbReference type="InterPro" id="IPR027417">
    <property type="entry name" value="P-loop_NTPase"/>
</dbReference>
<dbReference type="SUPFAM" id="SSF52540">
    <property type="entry name" value="P-loop containing nucleoside triphosphate hydrolases"/>
    <property type="match status" value="1"/>
</dbReference>
<sequence>MIIGLTGGIGSGKSAVSVCFETLGITVIDADVVAREVVEPGCLALNMIADHFGDGILTTEGALDRAALRAVIFSDEGERKWLEALLHPLIRNEITRQLSQSNAPYSILSSPLLLETDQHSLVDRILVVDVPVELQIERTVQRDNNSIDQVKSIINAQSSRSLKQQKADDIILNTGTIEALEKEVARLHQRYLKMI</sequence>
<keyword evidence="4 5" id="KW-0173">Coenzyme A biosynthesis</keyword>
<accession>A0ABY6MZF7</accession>
<evidence type="ECO:0000256" key="2">
    <source>
        <dbReference type="ARBA" id="ARBA00022741"/>
    </source>
</evidence>
<comment type="similarity">
    <text evidence="1 5">Belongs to the CoaE family.</text>
</comment>
<dbReference type="HAMAP" id="MF_00376">
    <property type="entry name" value="Dephospho_CoA_kinase"/>
    <property type="match status" value="1"/>
</dbReference>
<comment type="subcellular location">
    <subcellularLocation>
        <location evidence="5">Cytoplasm</location>
    </subcellularLocation>
</comment>
<comment type="pathway">
    <text evidence="5">Cofactor biosynthesis; coenzyme A biosynthesis; CoA from (R)-pantothenate: step 5/5.</text>
</comment>
<keyword evidence="5 7" id="KW-0418">Kinase</keyword>
<keyword evidence="8" id="KW-1185">Reference proteome</keyword>
<dbReference type="NCBIfam" id="TIGR00152">
    <property type="entry name" value="dephospho-CoA kinase"/>
    <property type="match status" value="1"/>
</dbReference>
<dbReference type="PROSITE" id="PS51219">
    <property type="entry name" value="DPCK"/>
    <property type="match status" value="1"/>
</dbReference>
<feature type="binding site" evidence="5">
    <location>
        <begin position="10"/>
        <end position="15"/>
    </location>
    <ligand>
        <name>ATP</name>
        <dbReference type="ChEBI" id="CHEBI:30616"/>
    </ligand>
</feature>
<evidence type="ECO:0000256" key="6">
    <source>
        <dbReference type="NCBIfam" id="TIGR00152"/>
    </source>
</evidence>
<keyword evidence="5 7" id="KW-0808">Transferase</keyword>
<dbReference type="Pfam" id="PF01121">
    <property type="entry name" value="CoaE"/>
    <property type="match status" value="1"/>
</dbReference>
<comment type="catalytic activity">
    <reaction evidence="5">
        <text>3'-dephospho-CoA + ATP = ADP + CoA + H(+)</text>
        <dbReference type="Rhea" id="RHEA:18245"/>
        <dbReference type="ChEBI" id="CHEBI:15378"/>
        <dbReference type="ChEBI" id="CHEBI:30616"/>
        <dbReference type="ChEBI" id="CHEBI:57287"/>
        <dbReference type="ChEBI" id="CHEBI:57328"/>
        <dbReference type="ChEBI" id="CHEBI:456216"/>
        <dbReference type="EC" id="2.7.1.24"/>
    </reaction>
</comment>
<evidence type="ECO:0000313" key="7">
    <source>
        <dbReference type="EMBL" id="UZE95170.1"/>
    </source>
</evidence>
<protein>
    <recommendedName>
        <fullName evidence="5 6">Dephospho-CoA kinase</fullName>
        <ecNumber evidence="5 6">2.7.1.24</ecNumber>
    </recommendedName>
    <alternativeName>
        <fullName evidence="5">Dephosphocoenzyme A kinase</fullName>
    </alternativeName>
</protein>
<evidence type="ECO:0000256" key="5">
    <source>
        <dbReference type="HAMAP-Rule" id="MF_00376"/>
    </source>
</evidence>
<dbReference type="EC" id="2.7.1.24" evidence="5 6"/>
<evidence type="ECO:0000256" key="3">
    <source>
        <dbReference type="ARBA" id="ARBA00022840"/>
    </source>
</evidence>
<name>A0ABY6MZF7_9ALTE</name>
<dbReference type="Gene3D" id="3.40.50.300">
    <property type="entry name" value="P-loop containing nucleotide triphosphate hydrolases"/>
    <property type="match status" value="1"/>
</dbReference>
<evidence type="ECO:0000256" key="4">
    <source>
        <dbReference type="ARBA" id="ARBA00022993"/>
    </source>
</evidence>
<evidence type="ECO:0000313" key="8">
    <source>
        <dbReference type="Proteomes" id="UP001163739"/>
    </source>
</evidence>
<keyword evidence="5" id="KW-0963">Cytoplasm</keyword>
<dbReference type="Proteomes" id="UP001163739">
    <property type="component" value="Chromosome"/>
</dbReference>
<evidence type="ECO:0000256" key="1">
    <source>
        <dbReference type="ARBA" id="ARBA00009018"/>
    </source>
</evidence>
<keyword evidence="2 5" id="KW-0547">Nucleotide-binding</keyword>
<dbReference type="PANTHER" id="PTHR10695:SF46">
    <property type="entry name" value="BIFUNCTIONAL COENZYME A SYNTHASE-RELATED"/>
    <property type="match status" value="1"/>
</dbReference>
<proteinExistence type="inferred from homology"/>
<comment type="function">
    <text evidence="5">Catalyzes the phosphorylation of the 3'-hydroxyl group of dephosphocoenzyme A to form coenzyme A.</text>
</comment>
<dbReference type="GO" id="GO:0004140">
    <property type="term" value="F:dephospho-CoA kinase activity"/>
    <property type="evidence" value="ECO:0007669"/>
    <property type="project" value="UniProtKB-EC"/>
</dbReference>